<dbReference type="GO" id="GO:0071949">
    <property type="term" value="F:FAD binding"/>
    <property type="evidence" value="ECO:0007669"/>
    <property type="project" value="InterPro"/>
</dbReference>
<dbReference type="GO" id="GO:0016491">
    <property type="term" value="F:oxidoreductase activity"/>
    <property type="evidence" value="ECO:0007669"/>
    <property type="project" value="InterPro"/>
</dbReference>
<evidence type="ECO:0000313" key="3">
    <source>
        <dbReference type="Proteomes" id="UP001143372"/>
    </source>
</evidence>
<dbReference type="InterPro" id="IPR016166">
    <property type="entry name" value="FAD-bd_PCMH"/>
</dbReference>
<reference evidence="2" key="1">
    <citation type="journal article" date="2014" name="Int. J. Syst. Evol. Microbiol.">
        <title>Complete genome sequence of Corynebacterium casei LMG S-19264T (=DSM 44701T), isolated from a smear-ripened cheese.</title>
        <authorList>
            <consortium name="US DOE Joint Genome Institute (JGI-PGF)"/>
            <person name="Walter F."/>
            <person name="Albersmeier A."/>
            <person name="Kalinowski J."/>
            <person name="Ruckert C."/>
        </authorList>
    </citation>
    <scope>NUCLEOTIDE SEQUENCE</scope>
    <source>
        <strain evidence="2">VKM B-2347</strain>
    </source>
</reference>
<evidence type="ECO:0000259" key="1">
    <source>
        <dbReference type="PROSITE" id="PS51387"/>
    </source>
</evidence>
<proteinExistence type="predicted"/>
<dbReference type="InterPro" id="IPR051312">
    <property type="entry name" value="Diverse_Substr_Oxidored"/>
</dbReference>
<evidence type="ECO:0000313" key="2">
    <source>
        <dbReference type="EMBL" id="GLK66763.1"/>
    </source>
</evidence>
<dbReference type="PANTHER" id="PTHR42659">
    <property type="entry name" value="XANTHINE DEHYDROGENASE SUBUNIT C-RELATED"/>
    <property type="match status" value="1"/>
</dbReference>
<dbReference type="InterPro" id="IPR036318">
    <property type="entry name" value="FAD-bd_PCMH-like_sf"/>
</dbReference>
<name>A0A9W6MUD1_9HYPH</name>
<dbReference type="SUPFAM" id="SSF56176">
    <property type="entry name" value="FAD-binding/transporter-associated domain-like"/>
    <property type="match status" value="1"/>
</dbReference>
<keyword evidence="3" id="KW-1185">Reference proteome</keyword>
<gene>
    <name evidence="2" type="ORF">GCM10008179_04010</name>
</gene>
<dbReference type="Pfam" id="PF00941">
    <property type="entry name" value="FAD_binding_5"/>
    <property type="match status" value="1"/>
</dbReference>
<organism evidence="2 3">
    <name type="scientific">Hansschlegelia plantiphila</name>
    <dbReference type="NCBI Taxonomy" id="374655"/>
    <lineage>
        <taxon>Bacteria</taxon>
        <taxon>Pseudomonadati</taxon>
        <taxon>Pseudomonadota</taxon>
        <taxon>Alphaproteobacteria</taxon>
        <taxon>Hyphomicrobiales</taxon>
        <taxon>Methylopilaceae</taxon>
        <taxon>Hansschlegelia</taxon>
    </lineage>
</organism>
<accession>A0A9W6MUD1</accession>
<dbReference type="PANTHER" id="PTHR42659:SF9">
    <property type="entry name" value="XANTHINE DEHYDROGENASE FAD-BINDING SUBUNIT XDHB-RELATED"/>
    <property type="match status" value="1"/>
</dbReference>
<dbReference type="RefSeq" id="WP_271167024.1">
    <property type="nucleotide sequence ID" value="NZ_BSFI01000002.1"/>
</dbReference>
<sequence>MDLDTIAEIVTRPDASSLSEWRDGDGWLGGGTWLFSEPQLDLVRLIDLDGFGWTPLELTGDALRVAATCKLRELHAFPRPDDWTAGALIDQCCDALLGSFKIWNMATVGGNLCLSLPAGPMTALAAALGGTCVIWAPDGTGRRVAAADFVTGDRRNVLTRGELLRSIELPLAGLRSRSAFRQASLTPGGRSAALLIGLKAPDGGFALTVTAATVRPVRLVFETLPESGALGAAIERAIPDTLYHDDIHGHPDWRRRLTFHLAEEIRRELAS</sequence>
<reference evidence="2" key="2">
    <citation type="submission" date="2023-01" db="EMBL/GenBank/DDBJ databases">
        <authorList>
            <person name="Sun Q."/>
            <person name="Evtushenko L."/>
        </authorList>
    </citation>
    <scope>NUCLEOTIDE SEQUENCE</scope>
    <source>
        <strain evidence="2">VKM B-2347</strain>
    </source>
</reference>
<dbReference type="EMBL" id="BSFI01000002">
    <property type="protein sequence ID" value="GLK66763.1"/>
    <property type="molecule type" value="Genomic_DNA"/>
</dbReference>
<dbReference type="InterPro" id="IPR002346">
    <property type="entry name" value="Mopterin_DH_FAD-bd"/>
</dbReference>
<dbReference type="AlphaFoldDB" id="A0A9W6MUD1"/>
<dbReference type="Gene3D" id="3.30.465.10">
    <property type="match status" value="1"/>
</dbReference>
<protein>
    <submittedName>
        <fullName evidence="2">FAD-binding molybdopterin dehydrogenase</fullName>
    </submittedName>
</protein>
<feature type="domain" description="FAD-binding PCMH-type" evidence="1">
    <location>
        <begin position="1"/>
        <end position="174"/>
    </location>
</feature>
<dbReference type="PROSITE" id="PS51387">
    <property type="entry name" value="FAD_PCMH"/>
    <property type="match status" value="1"/>
</dbReference>
<comment type="caution">
    <text evidence="2">The sequence shown here is derived from an EMBL/GenBank/DDBJ whole genome shotgun (WGS) entry which is preliminary data.</text>
</comment>
<dbReference type="Proteomes" id="UP001143372">
    <property type="component" value="Unassembled WGS sequence"/>
</dbReference>
<dbReference type="InterPro" id="IPR016169">
    <property type="entry name" value="FAD-bd_PCMH_sub2"/>
</dbReference>